<protein>
    <recommendedName>
        <fullName evidence="3">CSD domain-containing protein</fullName>
    </recommendedName>
</protein>
<feature type="compositionally biased region" description="Low complexity" evidence="2">
    <location>
        <begin position="1"/>
        <end position="14"/>
    </location>
</feature>
<dbReference type="Gene3D" id="2.40.50.140">
    <property type="entry name" value="Nucleic acid-binding proteins"/>
    <property type="match status" value="1"/>
</dbReference>
<keyword evidence="10" id="KW-1185">Reference proteome</keyword>
<dbReference type="PROSITE" id="PS51857">
    <property type="entry name" value="CSD_2"/>
    <property type="match status" value="1"/>
</dbReference>
<dbReference type="OrthoDB" id="448492at2759"/>
<comment type="caution">
    <text evidence="8">The sequence shown here is derived from an EMBL/GenBank/DDBJ whole genome shotgun (WGS) entry which is preliminary data.</text>
</comment>
<evidence type="ECO:0000313" key="10">
    <source>
        <dbReference type="Proteomes" id="UP000663870"/>
    </source>
</evidence>
<dbReference type="PANTHER" id="PTHR12962">
    <property type="entry name" value="CALCIUM-REGULATED HEAT STABLE PROTEIN CRHSP-24-RELATED"/>
    <property type="match status" value="1"/>
</dbReference>
<dbReference type="SUPFAM" id="SSF50249">
    <property type="entry name" value="Nucleic acid-binding proteins"/>
    <property type="match status" value="1"/>
</dbReference>
<evidence type="ECO:0000313" key="7">
    <source>
        <dbReference type="EMBL" id="CAF0849121.1"/>
    </source>
</evidence>
<evidence type="ECO:0000256" key="2">
    <source>
        <dbReference type="SAM" id="MobiDB-lite"/>
    </source>
</evidence>
<gene>
    <name evidence="7" type="ORF">JXQ802_LOCUS6598</name>
    <name evidence="8" type="ORF">JXQ802_LOCUS6833</name>
    <name evidence="4" type="ORF">PYM288_LOCUS2064</name>
    <name evidence="6" type="ORF">RFH988_LOCUS4902</name>
    <name evidence="9" type="ORF">SEV965_LOCUS12031</name>
    <name evidence="5" type="ORF">ZHD862_LOCUS3230</name>
</gene>
<feature type="region of interest" description="Disordered" evidence="2">
    <location>
        <begin position="130"/>
        <end position="150"/>
    </location>
</feature>
<evidence type="ECO:0000313" key="4">
    <source>
        <dbReference type="EMBL" id="CAF0750557.1"/>
    </source>
</evidence>
<dbReference type="PANTHER" id="PTHR12962:SF1">
    <property type="entry name" value="COLD SHOCK DOMAIN-CONTAINING PROTEIN CG9705"/>
    <property type="match status" value="1"/>
</dbReference>
<dbReference type="InterPro" id="IPR002059">
    <property type="entry name" value="CSP_DNA-bd"/>
</dbReference>
<dbReference type="AlphaFoldDB" id="A0A813WEL7"/>
<dbReference type="EMBL" id="CAJNOL010000110">
    <property type="protein sequence ID" value="CAF0853890.1"/>
    <property type="molecule type" value="Genomic_DNA"/>
</dbReference>
<sequence>MSHTSSSSSAASHSPRFGDRLSQPSIPRRERTLSQCERALQSPSYEGTIEEFCRERGHGYIRPHDHSNELIFVHVSDIDDDYVPKKGDIVSFKKMLMPPKNEKVMAVHIKLLHLAEGVKHESWEEAVEHDMEHRRPSKTNSIPLIQDTDENNDHIQQVLSHRSSVTHID</sequence>
<evidence type="ECO:0000313" key="6">
    <source>
        <dbReference type="EMBL" id="CAF0820211.1"/>
    </source>
</evidence>
<dbReference type="Proteomes" id="UP000663889">
    <property type="component" value="Unassembled WGS sequence"/>
</dbReference>
<dbReference type="Proteomes" id="UP000663882">
    <property type="component" value="Unassembled WGS sequence"/>
</dbReference>
<dbReference type="InterPro" id="IPR011129">
    <property type="entry name" value="CSD"/>
</dbReference>
<evidence type="ECO:0000256" key="1">
    <source>
        <dbReference type="ARBA" id="ARBA00022553"/>
    </source>
</evidence>
<dbReference type="Pfam" id="PF00313">
    <property type="entry name" value="CSD"/>
    <property type="match status" value="1"/>
</dbReference>
<dbReference type="SMART" id="SM00357">
    <property type="entry name" value="CSP"/>
    <property type="match status" value="1"/>
</dbReference>
<dbReference type="Proteomes" id="UP000663870">
    <property type="component" value="Unassembled WGS sequence"/>
</dbReference>
<dbReference type="GO" id="GO:0043488">
    <property type="term" value="P:regulation of mRNA stability"/>
    <property type="evidence" value="ECO:0007669"/>
    <property type="project" value="TreeGrafter"/>
</dbReference>
<dbReference type="EMBL" id="CAJNOU010000537">
    <property type="protein sequence ID" value="CAF1025550.1"/>
    <property type="molecule type" value="Genomic_DNA"/>
</dbReference>
<dbReference type="InterPro" id="IPR012340">
    <property type="entry name" value="NA-bd_OB-fold"/>
</dbReference>
<organism evidence="8 10">
    <name type="scientific">Rotaria sordida</name>
    <dbReference type="NCBI Taxonomy" id="392033"/>
    <lineage>
        <taxon>Eukaryota</taxon>
        <taxon>Metazoa</taxon>
        <taxon>Spiralia</taxon>
        <taxon>Gnathifera</taxon>
        <taxon>Rotifera</taxon>
        <taxon>Eurotatoria</taxon>
        <taxon>Bdelloidea</taxon>
        <taxon>Philodinida</taxon>
        <taxon>Philodinidae</taxon>
        <taxon>Rotaria</taxon>
    </lineage>
</organism>
<evidence type="ECO:0000313" key="8">
    <source>
        <dbReference type="EMBL" id="CAF0853890.1"/>
    </source>
</evidence>
<dbReference type="Proteomes" id="UP000663854">
    <property type="component" value="Unassembled WGS sequence"/>
</dbReference>
<dbReference type="EMBL" id="CAJNOL010000105">
    <property type="protein sequence ID" value="CAF0849121.1"/>
    <property type="molecule type" value="Genomic_DNA"/>
</dbReference>
<accession>A0A813WEL7</accession>
<proteinExistence type="predicted"/>
<dbReference type="EMBL" id="CAJNOT010000069">
    <property type="protein sequence ID" value="CAF0817905.1"/>
    <property type="molecule type" value="Genomic_DNA"/>
</dbReference>
<dbReference type="FunFam" id="2.40.50.140:FF:000086">
    <property type="entry name" value="Cold shock domain-containing protein C2"/>
    <property type="match status" value="1"/>
</dbReference>
<evidence type="ECO:0000259" key="3">
    <source>
        <dbReference type="PROSITE" id="PS51857"/>
    </source>
</evidence>
<evidence type="ECO:0000313" key="5">
    <source>
        <dbReference type="EMBL" id="CAF0817905.1"/>
    </source>
</evidence>
<feature type="domain" description="CSD" evidence="3">
    <location>
        <begin position="44"/>
        <end position="111"/>
    </location>
</feature>
<feature type="region of interest" description="Disordered" evidence="2">
    <location>
        <begin position="1"/>
        <end position="30"/>
    </location>
</feature>
<dbReference type="Proteomes" id="UP000663864">
    <property type="component" value="Unassembled WGS sequence"/>
</dbReference>
<name>A0A813WEL7_9BILA</name>
<evidence type="ECO:0000313" key="9">
    <source>
        <dbReference type="EMBL" id="CAF1025550.1"/>
    </source>
</evidence>
<dbReference type="EMBL" id="CAJNOO010000133">
    <property type="protein sequence ID" value="CAF0820211.1"/>
    <property type="molecule type" value="Genomic_DNA"/>
</dbReference>
<dbReference type="GO" id="GO:0005737">
    <property type="term" value="C:cytoplasm"/>
    <property type="evidence" value="ECO:0007669"/>
    <property type="project" value="TreeGrafter"/>
</dbReference>
<dbReference type="GO" id="GO:0003730">
    <property type="term" value="F:mRNA 3'-UTR binding"/>
    <property type="evidence" value="ECO:0007669"/>
    <property type="project" value="TreeGrafter"/>
</dbReference>
<dbReference type="EMBL" id="CAJNOH010000013">
    <property type="protein sequence ID" value="CAF0750557.1"/>
    <property type="molecule type" value="Genomic_DNA"/>
</dbReference>
<keyword evidence="1" id="KW-0597">Phosphoprotein</keyword>
<reference evidence="8" key="1">
    <citation type="submission" date="2021-02" db="EMBL/GenBank/DDBJ databases">
        <authorList>
            <person name="Nowell W R."/>
        </authorList>
    </citation>
    <scope>NUCLEOTIDE SEQUENCE</scope>
</reference>
<dbReference type="InterPro" id="IPR052069">
    <property type="entry name" value="Ca-reg_mRNA-binding_domain"/>
</dbReference>